<organism evidence="3 4">
    <name type="scientific">Tothia fuscella</name>
    <dbReference type="NCBI Taxonomy" id="1048955"/>
    <lineage>
        <taxon>Eukaryota</taxon>
        <taxon>Fungi</taxon>
        <taxon>Dikarya</taxon>
        <taxon>Ascomycota</taxon>
        <taxon>Pezizomycotina</taxon>
        <taxon>Dothideomycetes</taxon>
        <taxon>Pleosporomycetidae</taxon>
        <taxon>Venturiales</taxon>
        <taxon>Cylindrosympodiaceae</taxon>
        <taxon>Tothia</taxon>
    </lineage>
</organism>
<proteinExistence type="predicted"/>
<dbReference type="AlphaFoldDB" id="A0A9P4NY10"/>
<feature type="coiled-coil region" evidence="1">
    <location>
        <begin position="256"/>
        <end position="283"/>
    </location>
</feature>
<evidence type="ECO:0000313" key="4">
    <source>
        <dbReference type="Proteomes" id="UP000800235"/>
    </source>
</evidence>
<evidence type="ECO:0000256" key="1">
    <source>
        <dbReference type="SAM" id="Coils"/>
    </source>
</evidence>
<dbReference type="OrthoDB" id="3363286at2759"/>
<keyword evidence="4" id="KW-1185">Reference proteome</keyword>
<evidence type="ECO:0000256" key="2">
    <source>
        <dbReference type="SAM" id="MobiDB-lite"/>
    </source>
</evidence>
<name>A0A9P4NY10_9PEZI</name>
<protein>
    <submittedName>
        <fullName evidence="3">Uncharacterized protein</fullName>
    </submittedName>
</protein>
<dbReference type="EMBL" id="MU007019">
    <property type="protein sequence ID" value="KAF2433712.1"/>
    <property type="molecule type" value="Genomic_DNA"/>
</dbReference>
<evidence type="ECO:0000313" key="3">
    <source>
        <dbReference type="EMBL" id="KAF2433712.1"/>
    </source>
</evidence>
<keyword evidence="1" id="KW-0175">Coiled coil</keyword>
<feature type="region of interest" description="Disordered" evidence="2">
    <location>
        <begin position="1"/>
        <end position="65"/>
    </location>
</feature>
<accession>A0A9P4NY10</accession>
<comment type="caution">
    <text evidence="3">The sequence shown here is derived from an EMBL/GenBank/DDBJ whole genome shotgun (WGS) entry which is preliminary data.</text>
</comment>
<feature type="compositionally biased region" description="Low complexity" evidence="2">
    <location>
        <begin position="26"/>
        <end position="42"/>
    </location>
</feature>
<sequence>MKRRPALQHAPSFPCRNQCHKKRYKSSSTSSKSIPESPTPSTQDGDTRTFRSRQAGYKALPLPPLIDPVRISQRKRYKETKAPPPKHADFTPFQKKLYNNPFARALADPTRFAHTTTTRLPSSFLIRLDAKTDPKRPDRKWLLPIQLFSEASPKAPTTPSHGGLTTWLPARKSLIKYYGGKDWHRNIGKIYDKVNMGRDVFRSDMDDLILGLLRDVVVKRLRWCFVHPKAKGVGECEGGADKTEGIDDVGCILYVLSHTSQEVKDAERELDALVTKVERIRANEEKRQKTRPKSIAEDTVKVPVQGFVTVDPPKINPKLSHPPLRFPTVRYRGHLMPVYSLHDLLGEEKTRELLKETVFENSRCLALMGGNLTAGAQMALLKLQGYVL</sequence>
<dbReference type="Proteomes" id="UP000800235">
    <property type="component" value="Unassembled WGS sequence"/>
</dbReference>
<gene>
    <name evidence="3" type="ORF">EJ08DRAFT_38066</name>
</gene>
<reference evidence="3" key="1">
    <citation type="journal article" date="2020" name="Stud. Mycol.">
        <title>101 Dothideomycetes genomes: a test case for predicting lifestyles and emergence of pathogens.</title>
        <authorList>
            <person name="Haridas S."/>
            <person name="Albert R."/>
            <person name="Binder M."/>
            <person name="Bloem J."/>
            <person name="Labutti K."/>
            <person name="Salamov A."/>
            <person name="Andreopoulos B."/>
            <person name="Baker S."/>
            <person name="Barry K."/>
            <person name="Bills G."/>
            <person name="Bluhm B."/>
            <person name="Cannon C."/>
            <person name="Castanera R."/>
            <person name="Culley D."/>
            <person name="Daum C."/>
            <person name="Ezra D."/>
            <person name="Gonzalez J."/>
            <person name="Henrissat B."/>
            <person name="Kuo A."/>
            <person name="Liang C."/>
            <person name="Lipzen A."/>
            <person name="Lutzoni F."/>
            <person name="Magnuson J."/>
            <person name="Mondo S."/>
            <person name="Nolan M."/>
            <person name="Ohm R."/>
            <person name="Pangilinan J."/>
            <person name="Park H.-J."/>
            <person name="Ramirez L."/>
            <person name="Alfaro M."/>
            <person name="Sun H."/>
            <person name="Tritt A."/>
            <person name="Yoshinaga Y."/>
            <person name="Zwiers L.-H."/>
            <person name="Turgeon B."/>
            <person name="Goodwin S."/>
            <person name="Spatafora J."/>
            <person name="Crous P."/>
            <person name="Grigoriev I."/>
        </authorList>
    </citation>
    <scope>NUCLEOTIDE SEQUENCE</scope>
    <source>
        <strain evidence="3">CBS 130266</strain>
    </source>
</reference>